<protein>
    <submittedName>
        <fullName evidence="1">Uncharacterized protein</fullName>
    </submittedName>
</protein>
<evidence type="ECO:0000313" key="1">
    <source>
        <dbReference type="EMBL" id="SVB69597.1"/>
    </source>
</evidence>
<accession>A0A382G4W2</accession>
<dbReference type="EMBL" id="UINC01053276">
    <property type="protein sequence ID" value="SVB69597.1"/>
    <property type="molecule type" value="Genomic_DNA"/>
</dbReference>
<proteinExistence type="predicted"/>
<gene>
    <name evidence="1" type="ORF">METZ01_LOCUS222451</name>
</gene>
<name>A0A382G4W2_9ZZZZ</name>
<organism evidence="1">
    <name type="scientific">marine metagenome</name>
    <dbReference type="NCBI Taxonomy" id="408172"/>
    <lineage>
        <taxon>unclassified sequences</taxon>
        <taxon>metagenomes</taxon>
        <taxon>ecological metagenomes</taxon>
    </lineage>
</organism>
<reference evidence="1" key="1">
    <citation type="submission" date="2018-05" db="EMBL/GenBank/DDBJ databases">
        <authorList>
            <person name="Lanie J.A."/>
            <person name="Ng W.-L."/>
            <person name="Kazmierczak K.M."/>
            <person name="Andrzejewski T.M."/>
            <person name="Davidsen T.M."/>
            <person name="Wayne K.J."/>
            <person name="Tettelin H."/>
            <person name="Glass J.I."/>
            <person name="Rusch D."/>
            <person name="Podicherti R."/>
            <person name="Tsui H.-C.T."/>
            <person name="Winkler M.E."/>
        </authorList>
    </citation>
    <scope>NUCLEOTIDE SEQUENCE</scope>
</reference>
<feature type="non-terminal residue" evidence="1">
    <location>
        <position position="65"/>
    </location>
</feature>
<dbReference type="AlphaFoldDB" id="A0A382G4W2"/>
<sequence length="65" mass="7162">MRAVIALLLFSLGASGASNNNTIIALVNENVITFKSIENQLIDTNSLDEKLEIIDSQIEFILQIE</sequence>